<sequence length="317" mass="35626">MKGAETRGDSRAGDALPNHAVKLEAQENSLLESPRTAEACDECEVAASGTPILGDSIAEVQPQVEGGANNNANEAPEEPRKLTGAAEPTRGGSPLRLPPPGVPLFAGKSELDELALSHQLLRARLSADRRRLDSKVELLVELKSQEEYNRKRSNSREDSMRFWMKKADAQRRQLVLLKEQCETGNLDKLTTLENRIKEKENILRELKGVGDGLERIRQQQGKAMQHVESKNRDLPEKAQKLQNDLKMLKADNIVLRNENHRNEQELKKIHEVCVDYEGKLRRYLQALKCKTGNPGGNQLSLETPELRLAVRIRELFP</sequence>
<dbReference type="AlphaFoldDB" id="A0A2C6KP64"/>
<evidence type="ECO:0000256" key="1">
    <source>
        <dbReference type="SAM" id="Coils"/>
    </source>
</evidence>
<evidence type="ECO:0000256" key="2">
    <source>
        <dbReference type="SAM" id="MobiDB-lite"/>
    </source>
</evidence>
<feature type="region of interest" description="Disordered" evidence="2">
    <location>
        <begin position="1"/>
        <end position="36"/>
    </location>
</feature>
<feature type="compositionally biased region" description="Basic and acidic residues" evidence="2">
    <location>
        <begin position="1"/>
        <end position="12"/>
    </location>
</feature>
<dbReference type="VEuPathDB" id="ToxoDB:CSUI_008009"/>
<gene>
    <name evidence="3" type="ORF">CSUI_008009</name>
</gene>
<feature type="coiled-coil region" evidence="1">
    <location>
        <begin position="189"/>
        <end position="265"/>
    </location>
</feature>
<evidence type="ECO:0000313" key="4">
    <source>
        <dbReference type="Proteomes" id="UP000221165"/>
    </source>
</evidence>
<name>A0A2C6KP64_9APIC</name>
<keyword evidence="4" id="KW-1185">Reference proteome</keyword>
<reference evidence="3 4" key="1">
    <citation type="journal article" date="2017" name="Int. J. Parasitol.">
        <title>The genome of the protozoan parasite Cystoisospora suis and a reverse vaccinology approach to identify vaccine candidates.</title>
        <authorList>
            <person name="Palmieri N."/>
            <person name="Shrestha A."/>
            <person name="Ruttkowski B."/>
            <person name="Beck T."/>
            <person name="Vogl C."/>
            <person name="Tomley F."/>
            <person name="Blake D.P."/>
            <person name="Joachim A."/>
        </authorList>
    </citation>
    <scope>NUCLEOTIDE SEQUENCE [LARGE SCALE GENOMIC DNA]</scope>
    <source>
        <strain evidence="3 4">Wien I</strain>
    </source>
</reference>
<accession>A0A2C6KP64</accession>
<feature type="compositionally biased region" description="Low complexity" evidence="2">
    <location>
        <begin position="65"/>
        <end position="74"/>
    </location>
</feature>
<dbReference type="GeneID" id="94431360"/>
<proteinExistence type="predicted"/>
<organism evidence="3 4">
    <name type="scientific">Cystoisospora suis</name>
    <dbReference type="NCBI Taxonomy" id="483139"/>
    <lineage>
        <taxon>Eukaryota</taxon>
        <taxon>Sar</taxon>
        <taxon>Alveolata</taxon>
        <taxon>Apicomplexa</taxon>
        <taxon>Conoidasida</taxon>
        <taxon>Coccidia</taxon>
        <taxon>Eucoccidiorida</taxon>
        <taxon>Eimeriorina</taxon>
        <taxon>Sarcocystidae</taxon>
        <taxon>Cystoisospora</taxon>
    </lineage>
</organism>
<evidence type="ECO:0000313" key="3">
    <source>
        <dbReference type="EMBL" id="PHJ18166.1"/>
    </source>
</evidence>
<dbReference type="Proteomes" id="UP000221165">
    <property type="component" value="Unassembled WGS sequence"/>
</dbReference>
<feature type="region of interest" description="Disordered" evidence="2">
    <location>
        <begin position="56"/>
        <end position="98"/>
    </location>
</feature>
<keyword evidence="1" id="KW-0175">Coiled coil</keyword>
<dbReference type="OrthoDB" id="10619374at2759"/>
<comment type="caution">
    <text evidence="3">The sequence shown here is derived from an EMBL/GenBank/DDBJ whole genome shotgun (WGS) entry which is preliminary data.</text>
</comment>
<dbReference type="EMBL" id="MIGC01004366">
    <property type="protein sequence ID" value="PHJ18166.1"/>
    <property type="molecule type" value="Genomic_DNA"/>
</dbReference>
<dbReference type="RefSeq" id="XP_067919875.1">
    <property type="nucleotide sequence ID" value="XM_068068149.1"/>
</dbReference>
<protein>
    <submittedName>
        <fullName evidence="3">Uncharacterized protein</fullName>
    </submittedName>
</protein>